<reference evidence="3 4" key="1">
    <citation type="submission" date="2024-10" db="EMBL/GenBank/DDBJ databases">
        <title>The Natural Products Discovery Center: Release of the First 8490 Sequenced Strains for Exploring Actinobacteria Biosynthetic Diversity.</title>
        <authorList>
            <person name="Kalkreuter E."/>
            <person name="Kautsar S.A."/>
            <person name="Yang D."/>
            <person name="Bader C.D."/>
            <person name="Teijaro C.N."/>
            <person name="Fluegel L."/>
            <person name="Davis C.M."/>
            <person name="Simpson J.R."/>
            <person name="Lauterbach L."/>
            <person name="Steele A.D."/>
            <person name="Gui C."/>
            <person name="Meng S."/>
            <person name="Li G."/>
            <person name="Viehrig K."/>
            <person name="Ye F."/>
            <person name="Su P."/>
            <person name="Kiefer A.F."/>
            <person name="Nichols A."/>
            <person name="Cepeda A.J."/>
            <person name="Yan W."/>
            <person name="Fan B."/>
            <person name="Jiang Y."/>
            <person name="Adhikari A."/>
            <person name="Zheng C.-J."/>
            <person name="Schuster L."/>
            <person name="Cowan T.M."/>
            <person name="Smanski M.J."/>
            <person name="Chevrette M.G."/>
            <person name="De Carvalho L.P.S."/>
            <person name="Shen B."/>
        </authorList>
    </citation>
    <scope>NUCLEOTIDE SEQUENCE [LARGE SCALE GENOMIC DNA]</scope>
    <source>
        <strain evidence="3 4">NPDC000087</strain>
    </source>
</reference>
<evidence type="ECO:0000313" key="3">
    <source>
        <dbReference type="EMBL" id="MFF5295661.1"/>
    </source>
</evidence>
<sequence length="355" mass="36582">MAELGETDDPRALVPGDATAIVATAQQLRARGDALHEAGTGLRRIDTGDGWSGRAADAFRARFQGQPGRWLEAGDCFHSAADALTSYSGTLTWAQREAARAIAQWNAGQDAAARDTLDNARHQLDGAGDAAAGTVGSARDRAPEKPGFWSKVGDFFEDVGAGLANAGGHVVNGLASFGNAMIHHPGGTTLMAAGTGLMVLGAAGEVGGGLLDLTVVGGAVGIPLNVASAGVIAAGGGLALTGTTDLMMHAASDDGVTPARTDHEGSGGGDYEPTEGFRGSEYSTDEYVQFVNGHTGDADPSMPRPTEAEVEEALTKASPQKLEGQNAELFRYGDVKVILNYDMPWRSTAYRVDRG</sequence>
<organism evidence="3 4">
    <name type="scientific">Paractinoplanes globisporus</name>
    <dbReference type="NCBI Taxonomy" id="113565"/>
    <lineage>
        <taxon>Bacteria</taxon>
        <taxon>Bacillati</taxon>
        <taxon>Actinomycetota</taxon>
        <taxon>Actinomycetes</taxon>
        <taxon>Micromonosporales</taxon>
        <taxon>Micromonosporaceae</taxon>
        <taxon>Paractinoplanes</taxon>
    </lineage>
</organism>
<dbReference type="InterPro" id="IPR049082">
    <property type="entry name" value="T7SS_signal"/>
</dbReference>
<dbReference type="Pfam" id="PF21725">
    <property type="entry name" value="T7SS_signal"/>
    <property type="match status" value="1"/>
</dbReference>
<protein>
    <submittedName>
        <fullName evidence="3">WXG100 family type VII secretion target</fullName>
    </submittedName>
</protein>
<dbReference type="Proteomes" id="UP001602245">
    <property type="component" value="Unassembled WGS sequence"/>
</dbReference>
<dbReference type="RefSeq" id="WP_020512991.1">
    <property type="nucleotide sequence ID" value="NZ_JBIAZU010000007.1"/>
</dbReference>
<keyword evidence="4" id="KW-1185">Reference proteome</keyword>
<dbReference type="EMBL" id="JBIAZU010000007">
    <property type="protein sequence ID" value="MFF5295661.1"/>
    <property type="molecule type" value="Genomic_DNA"/>
</dbReference>
<evidence type="ECO:0000256" key="1">
    <source>
        <dbReference type="SAM" id="MobiDB-lite"/>
    </source>
</evidence>
<accession>A0ABW6WQV7</accession>
<proteinExistence type="predicted"/>
<evidence type="ECO:0000259" key="2">
    <source>
        <dbReference type="Pfam" id="PF21725"/>
    </source>
</evidence>
<name>A0ABW6WQV7_9ACTN</name>
<feature type="region of interest" description="Disordered" evidence="1">
    <location>
        <begin position="255"/>
        <end position="279"/>
    </location>
</feature>
<gene>
    <name evidence="3" type="ORF">ACFY35_40045</name>
</gene>
<comment type="caution">
    <text evidence="3">The sequence shown here is derived from an EMBL/GenBank/DDBJ whole genome shotgun (WGS) entry which is preliminary data.</text>
</comment>
<feature type="domain" description="Putative T7SS secretion signal" evidence="2">
    <location>
        <begin position="3"/>
        <end position="112"/>
    </location>
</feature>
<evidence type="ECO:0000313" key="4">
    <source>
        <dbReference type="Proteomes" id="UP001602245"/>
    </source>
</evidence>